<organism evidence="6 7">
    <name type="scientific">Ferrovibrio terrae</name>
    <dbReference type="NCBI Taxonomy" id="2594003"/>
    <lineage>
        <taxon>Bacteria</taxon>
        <taxon>Pseudomonadati</taxon>
        <taxon>Pseudomonadota</taxon>
        <taxon>Alphaproteobacteria</taxon>
        <taxon>Rhodospirillales</taxon>
        <taxon>Rhodospirillaceae</taxon>
        <taxon>Ferrovibrio</taxon>
    </lineage>
</organism>
<evidence type="ECO:0000256" key="2">
    <source>
        <dbReference type="ARBA" id="ARBA00022723"/>
    </source>
</evidence>
<evidence type="ECO:0000256" key="1">
    <source>
        <dbReference type="ARBA" id="ARBA00005495"/>
    </source>
</evidence>
<keyword evidence="3" id="KW-0862">Zinc</keyword>
<keyword evidence="2" id="KW-0479">Metal-binding</keyword>
<dbReference type="OrthoDB" id="9807246at2"/>
<reference evidence="6 7" key="1">
    <citation type="submission" date="2019-07" db="EMBL/GenBank/DDBJ databases">
        <title>Genome sequencing for Ferrovibrio sp. K5.</title>
        <authorList>
            <person name="Park S.-J."/>
        </authorList>
    </citation>
    <scope>NUCLEOTIDE SEQUENCE [LARGE SCALE GENOMIC DNA]</scope>
    <source>
        <strain evidence="6 7">K5</strain>
    </source>
</reference>
<accession>A0A516H309</accession>
<protein>
    <submittedName>
        <fullName evidence="6">GFA family protein</fullName>
    </submittedName>
</protein>
<comment type="similarity">
    <text evidence="1">Belongs to the Gfa family.</text>
</comment>
<dbReference type="PANTHER" id="PTHR33337">
    <property type="entry name" value="GFA DOMAIN-CONTAINING PROTEIN"/>
    <property type="match status" value="1"/>
</dbReference>
<dbReference type="GO" id="GO:0016846">
    <property type="term" value="F:carbon-sulfur lyase activity"/>
    <property type="evidence" value="ECO:0007669"/>
    <property type="project" value="InterPro"/>
</dbReference>
<dbReference type="Proteomes" id="UP000317496">
    <property type="component" value="Chromosome"/>
</dbReference>
<dbReference type="InterPro" id="IPR011057">
    <property type="entry name" value="Mss4-like_sf"/>
</dbReference>
<dbReference type="Gene3D" id="3.90.1590.10">
    <property type="entry name" value="glutathione-dependent formaldehyde- activating enzyme (gfa)"/>
    <property type="match status" value="1"/>
</dbReference>
<feature type="domain" description="CENP-V/GFA" evidence="5">
    <location>
        <begin position="39"/>
        <end position="156"/>
    </location>
</feature>
<evidence type="ECO:0000256" key="3">
    <source>
        <dbReference type="ARBA" id="ARBA00022833"/>
    </source>
</evidence>
<sequence>MPSARAWIWPRWSVGWHRTWPTIRRGSTPRRRSDRPPMTAGAGCYCGAVRARLDLAEAGALHCHCSQCRCLSGAAFTTWLNLPKAGFRIEAGADDLTAFAVTANATRHFCRHCGAHVYSTDSREPDIVGLPLGIVTGDNLPQPGTHYYFDSGVPWCDVAMTASKAGGVTGLEPLDGP</sequence>
<dbReference type="KEGG" id="fer:FNB15_13140"/>
<dbReference type="GO" id="GO:0046872">
    <property type="term" value="F:metal ion binding"/>
    <property type="evidence" value="ECO:0007669"/>
    <property type="project" value="UniProtKB-KW"/>
</dbReference>
<dbReference type="PROSITE" id="PS51891">
    <property type="entry name" value="CENP_V_GFA"/>
    <property type="match status" value="1"/>
</dbReference>
<keyword evidence="4" id="KW-0456">Lyase</keyword>
<dbReference type="InterPro" id="IPR006913">
    <property type="entry name" value="CENP-V/GFA"/>
</dbReference>
<evidence type="ECO:0000313" key="7">
    <source>
        <dbReference type="Proteomes" id="UP000317496"/>
    </source>
</evidence>
<evidence type="ECO:0000256" key="4">
    <source>
        <dbReference type="ARBA" id="ARBA00023239"/>
    </source>
</evidence>
<dbReference type="PANTHER" id="PTHR33337:SF40">
    <property type="entry name" value="CENP-V_GFA DOMAIN-CONTAINING PROTEIN-RELATED"/>
    <property type="match status" value="1"/>
</dbReference>
<dbReference type="Pfam" id="PF04828">
    <property type="entry name" value="GFA"/>
    <property type="match status" value="1"/>
</dbReference>
<keyword evidence="7" id="KW-1185">Reference proteome</keyword>
<evidence type="ECO:0000313" key="6">
    <source>
        <dbReference type="EMBL" id="QDO98157.1"/>
    </source>
</evidence>
<dbReference type="AlphaFoldDB" id="A0A516H309"/>
<dbReference type="SUPFAM" id="SSF51316">
    <property type="entry name" value="Mss4-like"/>
    <property type="match status" value="1"/>
</dbReference>
<proteinExistence type="inferred from homology"/>
<evidence type="ECO:0000259" key="5">
    <source>
        <dbReference type="PROSITE" id="PS51891"/>
    </source>
</evidence>
<gene>
    <name evidence="6" type="ORF">FNB15_13140</name>
</gene>
<dbReference type="EMBL" id="CP041636">
    <property type="protein sequence ID" value="QDO98157.1"/>
    <property type="molecule type" value="Genomic_DNA"/>
</dbReference>
<name>A0A516H309_9PROT</name>